<dbReference type="SUPFAM" id="SSF51316">
    <property type="entry name" value="Mss4-like"/>
    <property type="match status" value="1"/>
</dbReference>
<protein>
    <submittedName>
        <fullName evidence="5">Uncharacterized conserved protein</fullName>
    </submittedName>
</protein>
<dbReference type="PROSITE" id="PS51891">
    <property type="entry name" value="CENP_V_GFA"/>
    <property type="match status" value="1"/>
</dbReference>
<name>A0A1M5JG40_9RHOB</name>
<dbReference type="STRING" id="870908.SAMN04488044_0641"/>
<gene>
    <name evidence="5" type="ORF">SAMN04488044_0641</name>
</gene>
<dbReference type="RefSeq" id="WP_072790391.1">
    <property type="nucleotide sequence ID" value="NZ_FQWM01000001.1"/>
</dbReference>
<dbReference type="InterPro" id="IPR052355">
    <property type="entry name" value="CENP-V-like"/>
</dbReference>
<dbReference type="GO" id="GO:0016846">
    <property type="term" value="F:carbon-sulfur lyase activity"/>
    <property type="evidence" value="ECO:0007669"/>
    <property type="project" value="InterPro"/>
</dbReference>
<dbReference type="InterPro" id="IPR006913">
    <property type="entry name" value="CENP-V/GFA"/>
</dbReference>
<dbReference type="PANTHER" id="PTHR28620:SF1">
    <property type="entry name" value="CENP-V_GFA DOMAIN-CONTAINING PROTEIN"/>
    <property type="match status" value="1"/>
</dbReference>
<evidence type="ECO:0000256" key="1">
    <source>
        <dbReference type="ARBA" id="ARBA00005495"/>
    </source>
</evidence>
<dbReference type="AlphaFoldDB" id="A0A1M5JG40"/>
<proteinExistence type="inferred from homology"/>
<dbReference type="Proteomes" id="UP000184211">
    <property type="component" value="Unassembled WGS sequence"/>
</dbReference>
<evidence type="ECO:0000256" key="2">
    <source>
        <dbReference type="ARBA" id="ARBA00022723"/>
    </source>
</evidence>
<evidence type="ECO:0000313" key="6">
    <source>
        <dbReference type="Proteomes" id="UP000184211"/>
    </source>
</evidence>
<dbReference type="PANTHER" id="PTHR28620">
    <property type="entry name" value="CENTROMERE PROTEIN V"/>
    <property type="match status" value="1"/>
</dbReference>
<accession>A0A1M5JG40</accession>
<dbReference type="Gene3D" id="2.170.150.70">
    <property type="match status" value="1"/>
</dbReference>
<dbReference type="InterPro" id="IPR011057">
    <property type="entry name" value="Mss4-like_sf"/>
</dbReference>
<dbReference type="Pfam" id="PF04828">
    <property type="entry name" value="GFA"/>
    <property type="match status" value="1"/>
</dbReference>
<feature type="domain" description="CENP-V/GFA" evidence="4">
    <location>
        <begin position="2"/>
        <end position="110"/>
    </location>
</feature>
<organism evidence="5 6">
    <name type="scientific">Cognatishimia maritima</name>
    <dbReference type="NCBI Taxonomy" id="870908"/>
    <lineage>
        <taxon>Bacteria</taxon>
        <taxon>Pseudomonadati</taxon>
        <taxon>Pseudomonadota</taxon>
        <taxon>Alphaproteobacteria</taxon>
        <taxon>Rhodobacterales</taxon>
        <taxon>Paracoccaceae</taxon>
        <taxon>Cognatishimia</taxon>
    </lineage>
</organism>
<reference evidence="6" key="1">
    <citation type="submission" date="2016-11" db="EMBL/GenBank/DDBJ databases">
        <authorList>
            <person name="Varghese N."/>
            <person name="Submissions S."/>
        </authorList>
    </citation>
    <scope>NUCLEOTIDE SEQUENCE [LARGE SCALE GENOMIC DNA]</scope>
    <source>
        <strain evidence="6">DSM 28223</strain>
    </source>
</reference>
<dbReference type="EMBL" id="FQWM01000001">
    <property type="protein sequence ID" value="SHG39239.1"/>
    <property type="molecule type" value="Genomic_DNA"/>
</dbReference>
<dbReference type="GO" id="GO:0046872">
    <property type="term" value="F:metal ion binding"/>
    <property type="evidence" value="ECO:0007669"/>
    <property type="project" value="UniProtKB-KW"/>
</dbReference>
<keyword evidence="3" id="KW-0862">Zinc</keyword>
<keyword evidence="6" id="KW-1185">Reference proteome</keyword>
<evidence type="ECO:0000313" key="5">
    <source>
        <dbReference type="EMBL" id="SHG39239.1"/>
    </source>
</evidence>
<sequence length="130" mass="14304">MLNGSCHCGTLRWYYAAAPEAATACNCTICRRYGALWIYGFDGKEVTTEGDSAAYIRGNHIAFHFCPNCGCACFMQGLRKEPDGSRRMAVNLRMAGDPDAVQSIPLRGFDGLNRFEPLPDEGRCVADIWA</sequence>
<evidence type="ECO:0000256" key="3">
    <source>
        <dbReference type="ARBA" id="ARBA00022833"/>
    </source>
</evidence>
<evidence type="ECO:0000259" key="4">
    <source>
        <dbReference type="PROSITE" id="PS51891"/>
    </source>
</evidence>
<keyword evidence="2" id="KW-0479">Metal-binding</keyword>
<dbReference type="OrthoDB" id="9807246at2"/>
<comment type="similarity">
    <text evidence="1">Belongs to the Gfa family.</text>
</comment>